<gene>
    <name evidence="1" type="ORF">LCGC14_0010450</name>
</gene>
<dbReference type="Gene3D" id="3.40.190.80">
    <property type="match status" value="1"/>
</dbReference>
<dbReference type="PANTHER" id="PTHR20854">
    <property type="entry name" value="INOSITOL MONOPHOSPHATASE"/>
    <property type="match status" value="1"/>
</dbReference>
<reference evidence="1" key="1">
    <citation type="journal article" date="2015" name="Nature">
        <title>Complex archaea that bridge the gap between prokaryotes and eukaryotes.</title>
        <authorList>
            <person name="Spang A."/>
            <person name="Saw J.H."/>
            <person name="Jorgensen S.L."/>
            <person name="Zaremba-Niedzwiedzka K."/>
            <person name="Martijn J."/>
            <person name="Lind A.E."/>
            <person name="van Eijk R."/>
            <person name="Schleper C."/>
            <person name="Guy L."/>
            <person name="Ettema T.J."/>
        </authorList>
    </citation>
    <scope>NUCLEOTIDE SEQUENCE</scope>
</reference>
<dbReference type="GO" id="GO:0008934">
    <property type="term" value="F:inositol monophosphate 1-phosphatase activity"/>
    <property type="evidence" value="ECO:0007669"/>
    <property type="project" value="TreeGrafter"/>
</dbReference>
<protein>
    <recommendedName>
        <fullName evidence="2">Inositol monophosphatase</fullName>
    </recommendedName>
</protein>
<dbReference type="Pfam" id="PF00459">
    <property type="entry name" value="Inositol_P"/>
    <property type="match status" value="1"/>
</dbReference>
<evidence type="ECO:0008006" key="2">
    <source>
        <dbReference type="Google" id="ProtNLM"/>
    </source>
</evidence>
<dbReference type="PANTHER" id="PTHR20854:SF4">
    <property type="entry name" value="INOSITOL-1-MONOPHOSPHATASE-RELATED"/>
    <property type="match status" value="1"/>
</dbReference>
<dbReference type="GO" id="GO:0007165">
    <property type="term" value="P:signal transduction"/>
    <property type="evidence" value="ECO:0007669"/>
    <property type="project" value="TreeGrafter"/>
</dbReference>
<dbReference type="Gene3D" id="3.30.540.10">
    <property type="entry name" value="Fructose-1,6-Bisphosphatase, subunit A, domain 1"/>
    <property type="match status" value="1"/>
</dbReference>
<comment type="caution">
    <text evidence="1">The sequence shown here is derived from an EMBL/GenBank/DDBJ whole genome shotgun (WGS) entry which is preliminary data.</text>
</comment>
<dbReference type="CDD" id="cd01637">
    <property type="entry name" value="IMPase_like"/>
    <property type="match status" value="1"/>
</dbReference>
<dbReference type="AlphaFoldDB" id="A0A0F9YH03"/>
<evidence type="ECO:0000313" key="1">
    <source>
        <dbReference type="EMBL" id="KKO11552.1"/>
    </source>
</evidence>
<organism evidence="1">
    <name type="scientific">marine sediment metagenome</name>
    <dbReference type="NCBI Taxonomy" id="412755"/>
    <lineage>
        <taxon>unclassified sequences</taxon>
        <taxon>metagenomes</taxon>
        <taxon>ecological metagenomes</taxon>
    </lineage>
</organism>
<dbReference type="GO" id="GO:0006020">
    <property type="term" value="P:inositol metabolic process"/>
    <property type="evidence" value="ECO:0007669"/>
    <property type="project" value="TreeGrafter"/>
</dbReference>
<name>A0A0F9YH03_9ZZZZ</name>
<dbReference type="PRINTS" id="PR00377">
    <property type="entry name" value="IMPHPHTASES"/>
</dbReference>
<dbReference type="EMBL" id="LAZR01000002">
    <property type="protein sequence ID" value="KKO11552.1"/>
    <property type="molecule type" value="Genomic_DNA"/>
</dbReference>
<sequence>MHPVINIALRAARSAAEQIIHVSDRLDRVSIIEDKDGELITSMDVDAERTILYHLRKAYPDFSVESRLSGYTAGADTDNTWLIDPLAGNRNFQRGFGSFCISIALKTSKGITHGVVLNPAANQEFSASRGAGGQLNDSRMRTGKLTSLENAFVGLDPQPAEDTFLAQLQDQLLALPCHIRMSGCAPLDMVYVAAGRLDAGWCRPQHQTSLAAAQLILLESGALLSDPQGNPQTQGSKELLFANPKCFKHLLQIRQSLKAQS</sequence>
<accession>A0A0F9YH03</accession>
<dbReference type="InterPro" id="IPR000760">
    <property type="entry name" value="Inositol_monophosphatase-like"/>
</dbReference>
<dbReference type="SUPFAM" id="SSF56655">
    <property type="entry name" value="Carbohydrate phosphatase"/>
    <property type="match status" value="1"/>
</dbReference>
<proteinExistence type="predicted"/>